<dbReference type="GeneID" id="73324631"/>
<protein>
    <recommendedName>
        <fullName evidence="4">Chromo domain-containing protein</fullName>
    </recommendedName>
</protein>
<accession>A0AA37L883</accession>
<evidence type="ECO:0008006" key="4">
    <source>
        <dbReference type="Google" id="ProtNLM"/>
    </source>
</evidence>
<dbReference type="Proteomes" id="UP001055115">
    <property type="component" value="Unassembled WGS sequence"/>
</dbReference>
<dbReference type="InterPro" id="IPR016197">
    <property type="entry name" value="Chromo-like_dom_sf"/>
</dbReference>
<dbReference type="AlphaFoldDB" id="A0AA37L883"/>
<dbReference type="Gene3D" id="2.40.50.40">
    <property type="match status" value="1"/>
</dbReference>
<dbReference type="RefSeq" id="XP_049125998.1">
    <property type="nucleotide sequence ID" value="XM_049270041.1"/>
</dbReference>
<evidence type="ECO:0000313" key="3">
    <source>
        <dbReference type="Proteomes" id="UP001055115"/>
    </source>
</evidence>
<dbReference type="SUPFAM" id="SSF54160">
    <property type="entry name" value="Chromo domain-like"/>
    <property type="match status" value="1"/>
</dbReference>
<evidence type="ECO:0000256" key="1">
    <source>
        <dbReference type="ARBA" id="ARBA00011353"/>
    </source>
</evidence>
<proteinExistence type="predicted"/>
<sequence>MRVQKGTAVDAAWSSRLDVTKVICTFASDGRVFYGVVAEVPDSLVWDWPVDRQLLWVFDDGNSVKVWQECVERPRPSNPAWASCLQSIVGCYENDGGNVSYAVRWDGYACPTWEAEEDMSNYSHLLAEHDQACECGRRS</sequence>
<dbReference type="EMBL" id="BQXU01000007">
    <property type="protein sequence ID" value="GKT43648.1"/>
    <property type="molecule type" value="Genomic_DNA"/>
</dbReference>
<name>A0AA37L883_9PEZI</name>
<comment type="subunit">
    <text evidence="1">Component of the NuA4 histone acetyltransferase complex.</text>
</comment>
<reference evidence="2 3" key="1">
    <citation type="submission" date="2022-03" db="EMBL/GenBank/DDBJ databases">
        <title>Genome data of Colletotrichum spp.</title>
        <authorList>
            <person name="Utami Y.D."/>
            <person name="Hiruma K."/>
        </authorList>
    </citation>
    <scope>NUCLEOTIDE SEQUENCE [LARGE SCALE GENOMIC DNA]</scope>
    <source>
        <strain evidence="2 3">MAFF 239500</strain>
    </source>
</reference>
<evidence type="ECO:0000313" key="2">
    <source>
        <dbReference type="EMBL" id="GKT43648.1"/>
    </source>
</evidence>
<comment type="caution">
    <text evidence="2">The sequence shown here is derived from an EMBL/GenBank/DDBJ whole genome shotgun (WGS) entry which is preliminary data.</text>
</comment>
<gene>
    <name evidence="2" type="ORF">ColSpa_03829</name>
</gene>
<organism evidence="2 3">
    <name type="scientific">Colletotrichum spaethianum</name>
    <dbReference type="NCBI Taxonomy" id="700344"/>
    <lineage>
        <taxon>Eukaryota</taxon>
        <taxon>Fungi</taxon>
        <taxon>Dikarya</taxon>
        <taxon>Ascomycota</taxon>
        <taxon>Pezizomycotina</taxon>
        <taxon>Sordariomycetes</taxon>
        <taxon>Hypocreomycetidae</taxon>
        <taxon>Glomerellales</taxon>
        <taxon>Glomerellaceae</taxon>
        <taxon>Colletotrichum</taxon>
        <taxon>Colletotrichum spaethianum species complex</taxon>
    </lineage>
</organism>
<keyword evidence="3" id="KW-1185">Reference proteome</keyword>